<protein>
    <submittedName>
        <fullName evidence="3">Uncharacterized protein</fullName>
    </submittedName>
</protein>
<sequence length="276" mass="29660">MVTTPNLGPATAPFAPPTSCLKTTTYTEYWSDDGQTVGPHGSTLGTDPDCFPPSPPTAALVRPHQFRQAVLARHLSSWLYLCAAMAYFPYFYPVDSEGCTERTDFVRDATGTDNNLPPFTAVTIFPPGGRYVEVTASAIIVAWQGKDQEVLDALVEYSVSVDWPPAARRNVLLGVLTPIGALDLTAAAYIFYLARKGRLRCLQLPTESGGVPRDIEGQKPSSQREVRELPADSVPAGEADSRPVIPARPTKAAAQLPAEHPQVNQTAPPVETGADT</sequence>
<keyword evidence="4" id="KW-1185">Reference proteome</keyword>
<evidence type="ECO:0000313" key="3">
    <source>
        <dbReference type="EMBL" id="KAK4235143.1"/>
    </source>
</evidence>
<evidence type="ECO:0000256" key="2">
    <source>
        <dbReference type="SAM" id="Phobius"/>
    </source>
</evidence>
<feature type="compositionally biased region" description="Basic and acidic residues" evidence="1">
    <location>
        <begin position="213"/>
        <end position="230"/>
    </location>
</feature>
<dbReference type="EMBL" id="MU860293">
    <property type="protein sequence ID" value="KAK4235143.1"/>
    <property type="molecule type" value="Genomic_DNA"/>
</dbReference>
<keyword evidence="2" id="KW-1133">Transmembrane helix</keyword>
<evidence type="ECO:0000256" key="1">
    <source>
        <dbReference type="SAM" id="MobiDB-lite"/>
    </source>
</evidence>
<reference evidence="3" key="1">
    <citation type="journal article" date="2023" name="Mol. Phylogenet. Evol.">
        <title>Genome-scale phylogeny and comparative genomics of the fungal order Sordariales.</title>
        <authorList>
            <person name="Hensen N."/>
            <person name="Bonometti L."/>
            <person name="Westerberg I."/>
            <person name="Brannstrom I.O."/>
            <person name="Guillou S."/>
            <person name="Cros-Aarteil S."/>
            <person name="Calhoun S."/>
            <person name="Haridas S."/>
            <person name="Kuo A."/>
            <person name="Mondo S."/>
            <person name="Pangilinan J."/>
            <person name="Riley R."/>
            <person name="LaButti K."/>
            <person name="Andreopoulos B."/>
            <person name="Lipzen A."/>
            <person name="Chen C."/>
            <person name="Yan M."/>
            <person name="Daum C."/>
            <person name="Ng V."/>
            <person name="Clum A."/>
            <person name="Steindorff A."/>
            <person name="Ohm R.A."/>
            <person name="Martin F."/>
            <person name="Silar P."/>
            <person name="Natvig D.O."/>
            <person name="Lalanne C."/>
            <person name="Gautier V."/>
            <person name="Ament-Velasquez S.L."/>
            <person name="Kruys A."/>
            <person name="Hutchinson M.I."/>
            <person name="Powell A.J."/>
            <person name="Barry K."/>
            <person name="Miller A.N."/>
            <person name="Grigoriev I.V."/>
            <person name="Debuchy R."/>
            <person name="Gladieux P."/>
            <person name="Hiltunen Thoren M."/>
            <person name="Johannesson H."/>
        </authorList>
    </citation>
    <scope>NUCLEOTIDE SEQUENCE</scope>
    <source>
        <strain evidence="3">CBS 532.94</strain>
    </source>
</reference>
<gene>
    <name evidence="3" type="ORF">C8A03DRAFT_37016</name>
</gene>
<feature type="transmembrane region" description="Helical" evidence="2">
    <location>
        <begin position="171"/>
        <end position="194"/>
    </location>
</feature>
<keyword evidence="2" id="KW-0812">Transmembrane</keyword>
<reference evidence="3" key="2">
    <citation type="submission" date="2023-05" db="EMBL/GenBank/DDBJ databases">
        <authorList>
            <consortium name="Lawrence Berkeley National Laboratory"/>
            <person name="Steindorff A."/>
            <person name="Hensen N."/>
            <person name="Bonometti L."/>
            <person name="Westerberg I."/>
            <person name="Brannstrom I.O."/>
            <person name="Guillou S."/>
            <person name="Cros-Aarteil S."/>
            <person name="Calhoun S."/>
            <person name="Haridas S."/>
            <person name="Kuo A."/>
            <person name="Mondo S."/>
            <person name="Pangilinan J."/>
            <person name="Riley R."/>
            <person name="Labutti K."/>
            <person name="Andreopoulos B."/>
            <person name="Lipzen A."/>
            <person name="Chen C."/>
            <person name="Yanf M."/>
            <person name="Daum C."/>
            <person name="Ng V."/>
            <person name="Clum A."/>
            <person name="Ohm R."/>
            <person name="Martin F."/>
            <person name="Silar P."/>
            <person name="Natvig D."/>
            <person name="Lalanne C."/>
            <person name="Gautier V."/>
            <person name="Ament-Velasquez S.L."/>
            <person name="Kruys A."/>
            <person name="Hutchinson M.I."/>
            <person name="Powell A.J."/>
            <person name="Barry K."/>
            <person name="Miller A.N."/>
            <person name="Grigoriev I.V."/>
            <person name="Debuchy R."/>
            <person name="Gladieux P."/>
            <person name="Thoren M.H."/>
            <person name="Johannesson H."/>
        </authorList>
    </citation>
    <scope>NUCLEOTIDE SEQUENCE</scope>
    <source>
        <strain evidence="3">CBS 532.94</strain>
    </source>
</reference>
<dbReference type="AlphaFoldDB" id="A0AAN7H958"/>
<feature type="transmembrane region" description="Helical" evidence="2">
    <location>
        <begin position="75"/>
        <end position="92"/>
    </location>
</feature>
<name>A0AAN7H958_9PEZI</name>
<evidence type="ECO:0000313" key="4">
    <source>
        <dbReference type="Proteomes" id="UP001303760"/>
    </source>
</evidence>
<keyword evidence="2" id="KW-0472">Membrane</keyword>
<dbReference type="Proteomes" id="UP001303760">
    <property type="component" value="Unassembled WGS sequence"/>
</dbReference>
<proteinExistence type="predicted"/>
<feature type="region of interest" description="Disordered" evidence="1">
    <location>
        <begin position="205"/>
        <end position="276"/>
    </location>
</feature>
<comment type="caution">
    <text evidence="3">The sequence shown here is derived from an EMBL/GenBank/DDBJ whole genome shotgun (WGS) entry which is preliminary data.</text>
</comment>
<accession>A0AAN7H958</accession>
<organism evidence="3 4">
    <name type="scientific">Achaetomium macrosporum</name>
    <dbReference type="NCBI Taxonomy" id="79813"/>
    <lineage>
        <taxon>Eukaryota</taxon>
        <taxon>Fungi</taxon>
        <taxon>Dikarya</taxon>
        <taxon>Ascomycota</taxon>
        <taxon>Pezizomycotina</taxon>
        <taxon>Sordariomycetes</taxon>
        <taxon>Sordariomycetidae</taxon>
        <taxon>Sordariales</taxon>
        <taxon>Chaetomiaceae</taxon>
        <taxon>Achaetomium</taxon>
    </lineage>
</organism>